<evidence type="ECO:0000256" key="1">
    <source>
        <dbReference type="ARBA" id="ARBA00022722"/>
    </source>
</evidence>
<organism evidence="7 8">
    <name type="scientific">Puniceibacterium sediminis</name>
    <dbReference type="NCBI Taxonomy" id="1608407"/>
    <lineage>
        <taxon>Bacteria</taxon>
        <taxon>Pseudomonadati</taxon>
        <taxon>Pseudomonadota</taxon>
        <taxon>Alphaproteobacteria</taxon>
        <taxon>Rhodobacterales</taxon>
        <taxon>Paracoccaceae</taxon>
        <taxon>Puniceibacterium</taxon>
    </lineage>
</organism>
<evidence type="ECO:0000313" key="7">
    <source>
        <dbReference type="EMBL" id="SNR34951.1"/>
    </source>
</evidence>
<dbReference type="PIRSF" id="PIRSF018267">
    <property type="entry name" value="VSR_endonuc"/>
    <property type="match status" value="1"/>
</dbReference>
<evidence type="ECO:0000256" key="5">
    <source>
        <dbReference type="ARBA" id="ARBA00023204"/>
    </source>
</evidence>
<dbReference type="GO" id="GO:0016787">
    <property type="term" value="F:hydrolase activity"/>
    <property type="evidence" value="ECO:0007669"/>
    <property type="project" value="UniProtKB-KW"/>
</dbReference>
<dbReference type="Gene3D" id="3.40.960.10">
    <property type="entry name" value="VSR Endonuclease"/>
    <property type="match status" value="1"/>
</dbReference>
<keyword evidence="4 6" id="KW-0378">Hydrolase</keyword>
<dbReference type="Proteomes" id="UP000198417">
    <property type="component" value="Unassembled WGS sequence"/>
</dbReference>
<sequence>MTDIVNKETRSRMMSGIRGKDTRPELLLRRALHARGFRYRLHVKTVSGRPDLVLPKHRVVIFVHGCFWHQHEGCRYASTPKTRAEFWADKFAANVRRDQAAVATLSKEGWRIAIVWECALRKPANVQTAVEKLTEWMIDRGPFFEIGENDLES</sequence>
<dbReference type="InterPro" id="IPR011335">
    <property type="entry name" value="Restrct_endonuc-II-like"/>
</dbReference>
<evidence type="ECO:0000256" key="4">
    <source>
        <dbReference type="ARBA" id="ARBA00022801"/>
    </source>
</evidence>
<name>A0A238VL85_9RHOB</name>
<dbReference type="EC" id="3.1.-.-" evidence="6"/>
<gene>
    <name evidence="7" type="ORF">SAMN06265370_102328</name>
</gene>
<evidence type="ECO:0000313" key="8">
    <source>
        <dbReference type="Proteomes" id="UP000198417"/>
    </source>
</evidence>
<dbReference type="SUPFAM" id="SSF52980">
    <property type="entry name" value="Restriction endonuclease-like"/>
    <property type="match status" value="1"/>
</dbReference>
<keyword evidence="5 6" id="KW-0234">DNA repair</keyword>
<comment type="similarity">
    <text evidence="6">Belongs to the vsr family.</text>
</comment>
<dbReference type="InterPro" id="IPR004603">
    <property type="entry name" value="DNA_mismatch_endonuc_vsr"/>
</dbReference>
<accession>A0A238VL85</accession>
<dbReference type="AlphaFoldDB" id="A0A238VL85"/>
<evidence type="ECO:0000256" key="3">
    <source>
        <dbReference type="ARBA" id="ARBA00022763"/>
    </source>
</evidence>
<dbReference type="EMBL" id="FZNN01000002">
    <property type="protein sequence ID" value="SNR34951.1"/>
    <property type="molecule type" value="Genomic_DNA"/>
</dbReference>
<dbReference type="GO" id="GO:0004519">
    <property type="term" value="F:endonuclease activity"/>
    <property type="evidence" value="ECO:0007669"/>
    <property type="project" value="UniProtKB-KW"/>
</dbReference>
<dbReference type="GO" id="GO:0006298">
    <property type="term" value="P:mismatch repair"/>
    <property type="evidence" value="ECO:0007669"/>
    <property type="project" value="UniProtKB-UniRule"/>
</dbReference>
<evidence type="ECO:0000256" key="6">
    <source>
        <dbReference type="PIRNR" id="PIRNR018267"/>
    </source>
</evidence>
<proteinExistence type="inferred from homology"/>
<reference evidence="7 8" key="1">
    <citation type="submission" date="2017-06" db="EMBL/GenBank/DDBJ databases">
        <authorList>
            <person name="Kim H.J."/>
            <person name="Triplett B.A."/>
        </authorList>
    </citation>
    <scope>NUCLEOTIDE SEQUENCE [LARGE SCALE GENOMIC DNA]</scope>
    <source>
        <strain evidence="7 8">DSM 29052</strain>
    </source>
</reference>
<keyword evidence="1 6" id="KW-0540">Nuclease</keyword>
<dbReference type="NCBIfam" id="TIGR00632">
    <property type="entry name" value="vsr"/>
    <property type="match status" value="1"/>
</dbReference>
<dbReference type="OrthoDB" id="9801520at2"/>
<evidence type="ECO:0000256" key="2">
    <source>
        <dbReference type="ARBA" id="ARBA00022759"/>
    </source>
</evidence>
<comment type="function">
    <text evidence="6">May nick specific sequences that contain T:G mispairs resulting from m5C-deamination.</text>
</comment>
<dbReference type="Pfam" id="PF03852">
    <property type="entry name" value="Vsr"/>
    <property type="match status" value="1"/>
</dbReference>
<protein>
    <recommendedName>
        <fullName evidence="6">Very short patch repair endonuclease</fullName>
        <ecNumber evidence="6">3.1.-.-</ecNumber>
    </recommendedName>
</protein>
<keyword evidence="3 6" id="KW-0227">DNA damage</keyword>
<keyword evidence="8" id="KW-1185">Reference proteome</keyword>
<dbReference type="CDD" id="cd00221">
    <property type="entry name" value="Vsr"/>
    <property type="match status" value="1"/>
</dbReference>
<dbReference type="RefSeq" id="WP_089269270.1">
    <property type="nucleotide sequence ID" value="NZ_FZNN01000002.1"/>
</dbReference>
<keyword evidence="2 6" id="KW-0255">Endonuclease</keyword>